<evidence type="ECO:0000313" key="10">
    <source>
        <dbReference type="EMBL" id="AXF56356.1"/>
    </source>
</evidence>
<keyword evidence="4" id="KW-0732">Signal</keyword>
<dbReference type="GO" id="GO:0009847">
    <property type="term" value="P:spore germination"/>
    <property type="evidence" value="ECO:0007669"/>
    <property type="project" value="InterPro"/>
</dbReference>
<keyword evidence="6" id="KW-0564">Palmitate</keyword>
<sequence length="426" mass="47542">MVLVIRSPDCGERQGSDVMNLDVGIKRLMVLFVFILPWLAGCWDSNDLESRANVLALAIDEPTAKDLEEGEDEISHLQEGIFAPPEEDMIRVTAQVAVPGEISLGPPQGGANEAEPVWSLNVLAHSLEDAISNLQQEIAEELFLGQLRVVVINEDVAKNGVDGFNESLRRNAEIRRNAWMVVSQDEASPFMDVSPQLEQVPTLYLSDMVENAVDEGTFPDDFLGLFWRMISSKGQDGYLPYLTLKTNEHFQLSGLAYFKGDQMLDTIEPAEIGTFMGIIGFDPGGYQFYSSIPDTDTPVLLDTIGRETNINTTINDGKPCVSLDIRYDLLIQELTEGSGNLQDPQVIERLEKQTRKENIEGAEQLIADMQEEKSDIFGFGEFIRAKHPGYWNEEIGTAERWRDVFQAMDVNVDVTTHIHRIGTQAT</sequence>
<proteinExistence type="inferred from homology"/>
<dbReference type="GO" id="GO:0016020">
    <property type="term" value="C:membrane"/>
    <property type="evidence" value="ECO:0007669"/>
    <property type="project" value="UniProtKB-SubCell"/>
</dbReference>
<evidence type="ECO:0000256" key="5">
    <source>
        <dbReference type="ARBA" id="ARBA00023136"/>
    </source>
</evidence>
<feature type="domain" description="Spore germination protein N-terminal" evidence="9">
    <location>
        <begin position="44"/>
        <end position="243"/>
    </location>
</feature>
<keyword evidence="3" id="KW-0309">Germination</keyword>
<evidence type="ECO:0000259" key="9">
    <source>
        <dbReference type="Pfam" id="PF25198"/>
    </source>
</evidence>
<dbReference type="PANTHER" id="PTHR35789">
    <property type="entry name" value="SPORE GERMINATION PROTEIN B3"/>
    <property type="match status" value="1"/>
</dbReference>
<keyword evidence="7" id="KW-0449">Lipoprotein</keyword>
<dbReference type="InterPro" id="IPR057336">
    <property type="entry name" value="GerAC_N"/>
</dbReference>
<evidence type="ECO:0000256" key="1">
    <source>
        <dbReference type="ARBA" id="ARBA00004635"/>
    </source>
</evidence>
<dbReference type="PANTHER" id="PTHR35789:SF1">
    <property type="entry name" value="SPORE GERMINATION PROTEIN B3"/>
    <property type="match status" value="1"/>
</dbReference>
<evidence type="ECO:0000256" key="4">
    <source>
        <dbReference type="ARBA" id="ARBA00022729"/>
    </source>
</evidence>
<protein>
    <submittedName>
        <fullName evidence="10">Ger(X)C family spore germination protein</fullName>
    </submittedName>
</protein>
<dbReference type="Proteomes" id="UP000252100">
    <property type="component" value="Chromosome"/>
</dbReference>
<dbReference type="InterPro" id="IPR046953">
    <property type="entry name" value="Spore_GerAC-like_C"/>
</dbReference>
<evidence type="ECO:0000256" key="3">
    <source>
        <dbReference type="ARBA" id="ARBA00022544"/>
    </source>
</evidence>
<dbReference type="Pfam" id="PF25198">
    <property type="entry name" value="Spore_GerAC_N"/>
    <property type="match status" value="1"/>
</dbReference>
<evidence type="ECO:0000256" key="6">
    <source>
        <dbReference type="ARBA" id="ARBA00023139"/>
    </source>
</evidence>
<evidence type="ECO:0000256" key="2">
    <source>
        <dbReference type="ARBA" id="ARBA00007886"/>
    </source>
</evidence>
<dbReference type="InterPro" id="IPR038501">
    <property type="entry name" value="Spore_GerAC_C_sf"/>
</dbReference>
<keyword evidence="11" id="KW-1185">Reference proteome</keyword>
<feature type="domain" description="Spore germination GerAC-like C-terminal" evidence="8">
    <location>
        <begin position="253"/>
        <end position="422"/>
    </location>
</feature>
<reference evidence="10 11" key="1">
    <citation type="journal article" date="2018" name="J. Microbiol.">
        <title>Salicibibacter kimchii gen. nov., sp. nov., a moderately halophilic and alkalitolerant bacterium in the family Bacillaceae, isolated from kimchi.</title>
        <authorList>
            <person name="Jang J.Y."/>
            <person name="Oh Y.J."/>
            <person name="Lim S.K."/>
            <person name="Park H.K."/>
            <person name="Lee C."/>
            <person name="Kim J.Y."/>
            <person name="Lee M.A."/>
            <person name="Choi H.J."/>
        </authorList>
    </citation>
    <scope>NUCLEOTIDE SEQUENCE [LARGE SCALE GENOMIC DNA]</scope>
    <source>
        <strain evidence="10 11">NKC1-1</strain>
    </source>
</reference>
<evidence type="ECO:0000256" key="7">
    <source>
        <dbReference type="ARBA" id="ARBA00023288"/>
    </source>
</evidence>
<dbReference type="Pfam" id="PF05504">
    <property type="entry name" value="Spore_GerAC"/>
    <property type="match status" value="1"/>
</dbReference>
<dbReference type="AlphaFoldDB" id="A0A345BZH5"/>
<name>A0A345BZH5_9BACI</name>
<comment type="similarity">
    <text evidence="2">Belongs to the GerABKC lipoprotein family.</text>
</comment>
<gene>
    <name evidence="10" type="ORF">DT065_10220</name>
</gene>
<organism evidence="10 11">
    <name type="scientific">Salicibibacter kimchii</name>
    <dbReference type="NCBI Taxonomy" id="2099786"/>
    <lineage>
        <taxon>Bacteria</taxon>
        <taxon>Bacillati</taxon>
        <taxon>Bacillota</taxon>
        <taxon>Bacilli</taxon>
        <taxon>Bacillales</taxon>
        <taxon>Bacillaceae</taxon>
        <taxon>Salicibibacter</taxon>
    </lineage>
</organism>
<dbReference type="EMBL" id="CP031092">
    <property type="protein sequence ID" value="AXF56356.1"/>
    <property type="molecule type" value="Genomic_DNA"/>
</dbReference>
<evidence type="ECO:0000313" key="11">
    <source>
        <dbReference type="Proteomes" id="UP000252100"/>
    </source>
</evidence>
<accession>A0A345BZH5</accession>
<keyword evidence="5" id="KW-0472">Membrane</keyword>
<evidence type="ECO:0000259" key="8">
    <source>
        <dbReference type="Pfam" id="PF05504"/>
    </source>
</evidence>
<dbReference type="KEGG" id="rue:DT065_10220"/>
<comment type="subcellular location">
    <subcellularLocation>
        <location evidence="1">Membrane</location>
        <topology evidence="1">Lipid-anchor</topology>
    </subcellularLocation>
</comment>
<dbReference type="InterPro" id="IPR008844">
    <property type="entry name" value="Spore_GerAC-like"/>
</dbReference>
<dbReference type="NCBIfam" id="TIGR02887">
    <property type="entry name" value="spore_ger_x_C"/>
    <property type="match status" value="1"/>
</dbReference>
<dbReference type="Gene3D" id="3.30.300.210">
    <property type="entry name" value="Nutrient germinant receptor protein C, domain 3"/>
    <property type="match status" value="1"/>
</dbReference>